<dbReference type="SUPFAM" id="SSF52402">
    <property type="entry name" value="Adenine nucleotide alpha hydrolases-like"/>
    <property type="match status" value="2"/>
</dbReference>
<comment type="caution">
    <text evidence="3">The sequence shown here is derived from an EMBL/GenBank/DDBJ whole genome shotgun (WGS) entry which is preliminary data.</text>
</comment>
<dbReference type="InterPro" id="IPR006016">
    <property type="entry name" value="UspA"/>
</dbReference>
<protein>
    <submittedName>
        <fullName evidence="3">Universal stress protein</fullName>
    </submittedName>
</protein>
<dbReference type="PANTHER" id="PTHR46268:SF15">
    <property type="entry name" value="UNIVERSAL STRESS PROTEIN HP_0031"/>
    <property type="match status" value="1"/>
</dbReference>
<comment type="similarity">
    <text evidence="1">Belongs to the universal stress protein A family.</text>
</comment>
<accession>A0ABV7ED27</accession>
<dbReference type="PRINTS" id="PR01438">
    <property type="entry name" value="UNVRSLSTRESS"/>
</dbReference>
<dbReference type="InterPro" id="IPR014729">
    <property type="entry name" value="Rossmann-like_a/b/a_fold"/>
</dbReference>
<evidence type="ECO:0000259" key="2">
    <source>
        <dbReference type="Pfam" id="PF00582"/>
    </source>
</evidence>
<evidence type="ECO:0000313" key="3">
    <source>
        <dbReference type="EMBL" id="MFC3099672.1"/>
    </source>
</evidence>
<gene>
    <name evidence="3" type="ORF">ACFODK_02060</name>
</gene>
<name>A0ABV7ED27_9SPHN</name>
<dbReference type="Pfam" id="PF00582">
    <property type="entry name" value="Usp"/>
    <property type="match status" value="2"/>
</dbReference>
<reference evidence="4" key="1">
    <citation type="journal article" date="2019" name="Int. J. Syst. Evol. Microbiol.">
        <title>The Global Catalogue of Microorganisms (GCM) 10K type strain sequencing project: providing services to taxonomists for standard genome sequencing and annotation.</title>
        <authorList>
            <consortium name="The Broad Institute Genomics Platform"/>
            <consortium name="The Broad Institute Genome Sequencing Center for Infectious Disease"/>
            <person name="Wu L."/>
            <person name="Ma J."/>
        </authorList>
    </citation>
    <scope>NUCLEOTIDE SEQUENCE [LARGE SCALE GENOMIC DNA]</scope>
    <source>
        <strain evidence="4">KCTC 52606</strain>
    </source>
</reference>
<dbReference type="InterPro" id="IPR006015">
    <property type="entry name" value="Universal_stress_UspA"/>
</dbReference>
<dbReference type="Proteomes" id="UP001595378">
    <property type="component" value="Unassembled WGS sequence"/>
</dbReference>
<sequence length="270" mass="29040">MNEPILVATDFGARNDRAVDRALHLGRQLGRPVVLGHVIAGAAKEVEGHALHAMMRGCLPDPDAPVDFACSYGKVGEALARLAQERRAAVIVMGVARFHSIGDYVLGTAVDHVLRHGDAPVLVVKQRPHSPYRKIGVASDFSDISHDALLRAAALFPDAELHLIHAYRVPFAGWQKAEQVKDQVYEAEVKVLDAFLEKVPASVAARLTTHMAYGALPKAIGQVIAEKGIDLLVLGSHGESGFRHATLGSQAIELLRTSAIDTMVIKPAQK</sequence>
<dbReference type="EMBL" id="JBHRSU010000001">
    <property type="protein sequence ID" value="MFC3099672.1"/>
    <property type="molecule type" value="Genomic_DNA"/>
</dbReference>
<organism evidence="3 4">
    <name type="scientific">Alteraurantiacibacter lauratis</name>
    <dbReference type="NCBI Taxonomy" id="2054627"/>
    <lineage>
        <taxon>Bacteria</taxon>
        <taxon>Pseudomonadati</taxon>
        <taxon>Pseudomonadota</taxon>
        <taxon>Alphaproteobacteria</taxon>
        <taxon>Sphingomonadales</taxon>
        <taxon>Erythrobacteraceae</taxon>
        <taxon>Alteraurantiacibacter</taxon>
    </lineage>
</organism>
<evidence type="ECO:0000313" key="4">
    <source>
        <dbReference type="Proteomes" id="UP001595378"/>
    </source>
</evidence>
<dbReference type="CDD" id="cd00293">
    <property type="entry name" value="USP-like"/>
    <property type="match status" value="2"/>
</dbReference>
<dbReference type="Gene3D" id="3.40.50.620">
    <property type="entry name" value="HUPs"/>
    <property type="match status" value="2"/>
</dbReference>
<proteinExistence type="inferred from homology"/>
<feature type="domain" description="UspA" evidence="2">
    <location>
        <begin position="1"/>
        <end position="125"/>
    </location>
</feature>
<keyword evidence="4" id="KW-1185">Reference proteome</keyword>
<dbReference type="PANTHER" id="PTHR46268">
    <property type="entry name" value="STRESS RESPONSE PROTEIN NHAX"/>
    <property type="match status" value="1"/>
</dbReference>
<evidence type="ECO:0000256" key="1">
    <source>
        <dbReference type="ARBA" id="ARBA00008791"/>
    </source>
</evidence>
<feature type="domain" description="UspA" evidence="2">
    <location>
        <begin position="132"/>
        <end position="266"/>
    </location>
</feature>
<dbReference type="RefSeq" id="WP_336917100.1">
    <property type="nucleotide sequence ID" value="NZ_JBANRN010000001.1"/>
</dbReference>